<dbReference type="Gene3D" id="3.40.50.720">
    <property type="entry name" value="NAD(P)-binding Rossmann-like Domain"/>
    <property type="match status" value="1"/>
</dbReference>
<dbReference type="InterPro" id="IPR050091">
    <property type="entry name" value="PKS_NRPS_Biosynth_Enz"/>
</dbReference>
<dbReference type="SMART" id="SM00826">
    <property type="entry name" value="PKS_DH"/>
    <property type="match status" value="1"/>
</dbReference>
<dbReference type="GO" id="GO:0004315">
    <property type="term" value="F:3-oxoacyl-[acyl-carrier-protein] synthase activity"/>
    <property type="evidence" value="ECO:0007669"/>
    <property type="project" value="InterPro"/>
</dbReference>
<evidence type="ECO:0000256" key="3">
    <source>
        <dbReference type="ARBA" id="ARBA00022679"/>
    </source>
</evidence>
<dbReference type="SUPFAM" id="SSF50129">
    <property type="entry name" value="GroES-like"/>
    <property type="match status" value="1"/>
</dbReference>
<dbReference type="InterPro" id="IPR020843">
    <property type="entry name" value="ER"/>
</dbReference>
<dbReference type="SUPFAM" id="SSF53901">
    <property type="entry name" value="Thiolase-like"/>
    <property type="match status" value="1"/>
</dbReference>
<dbReference type="InterPro" id="IPR013217">
    <property type="entry name" value="Methyltransf_12"/>
</dbReference>
<dbReference type="InterPro" id="IPR014030">
    <property type="entry name" value="Ketoacyl_synth_N"/>
</dbReference>
<keyword evidence="7" id="KW-0012">Acyltransferase</keyword>
<evidence type="ECO:0000256" key="9">
    <source>
        <dbReference type="SAM" id="MobiDB-lite"/>
    </source>
</evidence>
<dbReference type="OrthoDB" id="329835at2759"/>
<evidence type="ECO:0000256" key="7">
    <source>
        <dbReference type="ARBA" id="ARBA00023315"/>
    </source>
</evidence>
<evidence type="ECO:0000256" key="4">
    <source>
        <dbReference type="ARBA" id="ARBA00022857"/>
    </source>
</evidence>
<sequence length="2443" mass="266640">MIKSAMASVLPEASGFSTSLDKMNSQIGTSEIFDTESNSSSQVEPKMDGQTSTPPLTESWSGAASEAGHQTPRPIAICGMALRLPNGIRDTDAFWEVLVNQKDLRGPVPDTRYNALAYTDKLGKRGAIKTQHGYFLDENLDTLDTSFFTMSRTELERCDPQQRQLLEVTREVLESAGEVNFRGKPIGCYVGTFGEDWLQLSAREQQHAGGYLMTGHGDLMLANRLSYEYDLKGPSMVLKTGCSASLIGLHEACRALQSGDCSGAIIAGANLIMGPTTTAAMTEEGMLSPEGSCKTFDAAADGYARGEAVNAIYIKLLDDAIRDNNPIRAVIRNSGTNSDGKSQNLLTPNSAAHEALMRKVYADIGLDPGKTAFVECHGTGTPTGDPLETNAVGNVFGSHGIYIGSVKPNVGHSEGASGLTSLIKGVLALEHNTIPPNIKFSNPNPKTTKASSTEPPVVMVFSGQGAQWPEMGKDLFHADQAFRDDIRKMDSILKSLIHPPSWTIEDEMLAPPETSRLHTAELAQPLCTALQIALLHRLRRAGICPVSVVGHSSGEIAAAYAAGVISIKEAIITAYYRGYITKSTSLGGGMAAVGLGVADVTPYIQGTASVVVACDNSPSSVTLSGDLDALDEVLSEIKKTKPDTLARKLKVDMAYHSHHMGPLSARYEDLLRKELAAHEDLSTAPSTTNIPMFSSVVRKQIISSRDVGPSYWVANLTSRVRFTDAILRILEDQPRCLFLEVGPHSTLGGPLRQTCSVSGTEYRYVSTLSRGCDSFRTALAALGQLYQHGIGIDWSAVVPSGRVLTNLPRYPWDHSSGSFWYEARVSRESRFRQFGHHKLLGLRVPESSDVEPLWRNQLSLVDEPWLSDHKIRSDVVFPFAGYISMAGEAIRQLTGVQGGYHLRDATVKSAMILTEQSVELITSLRPLKLTRTTDSVWYEFRVVSYNGSTWLKHCEGQIKASSDTPAPSQKPSPEQMIRNIPSSRWYDCMDSIGVVYGPEFQALSDIVSATTDNVAVAKVINESRHLDEAFHLHPVAIDACLQLLLVAMVKGIGRKFGQLRVPTTIKDLFVSRGAPVMTAVARGEQSDDLSVEVTAGDSVVLRLSGLDLTPVDDGHVTQEEPHAAARLEWLPDFDLINHATLFTPPRSIPEETQLQEEMTLLCIIETADRVRDLTPCNWHFEKFRSWLDLEIGRARNGTYPLLETYGKDYLDMPSEQRQAMIEERYKKLLTLSSKGAVAVGIKRIYDNCQAIFSGQADTLDTLMQGDILTEIYNAVSFGKGDFFKLLSHSKPNLRVLEVGAGTGGTTEMILRNLVRPDGLPAYGTYTFTDVSAGFFPQAQDRFSYAPNMDYRVFDISQSPFEQGFEAGTYDVILAPNVIHATPSLRETLGNLHPLLRTGGLLVLTELCAVVRTPNYIFGNFSGWWLGESDGRPNEPYVSVDRWDDELRNTGFSGVDTAVRDAQEPYHYCAAIVSTKLDENNNTAKAACGFPGVSVLVDDPVGVLSGTVVAELRKSGIEATVFQLGDNALPTDQDIISLLDVEAFFFAEIDSHRWTDFQQVLQRHASGSILWLTRPAQINCKDPRSAQTIGVARSIRAESRVPFHTLEIDAAEPDFARIVRQVLQKMQRSSDTELLAPDREYVVDKGVVNIGRYQPFLVKKEMREIGQISGDVVARQNFIKSLHTSHVGSLENLSWISDTASSLEIGDDEVVIETRAVGLNFKDVLYAMGVLKPDSNSIVPFGLEVAGEISRVGSAVSNLQVGDRVLAMPPSAAFKTVVTTPASLVQRIPRTLSFEDAATLPICYTTVIEGLVNLGQLESGQSVLIHSATGGIGHASIQICQSMGAEIYATVGTQEKANYLVDKFNIPRDHIFHSRDESFAAELKRATNGRGVDIVLNSLSGELLHASWDCVAEFGKLIEIGKKDIVEGGSLSMQNFLMNRSYCCVDMTHMAQKRPQRAGANDGNRLLKRCIDMYEAGSIGALSPVATFEAAAVQEAFGWVQDGNHIGKSVVRIPDDISTILSSPQDTKLQLKSDASYLLTGGLGGLGKVIATWLVEHGAKSLVFLSRSAGLKPEDQAFSRELETSGCSVVFAPGRAEAREDIEGAIALAPQPVRGVIHLAMVLRDSPIATMAHEDWLAANDPKVKGAWNLHECLEDVALDFFVMASSLVTVVEQPGQGNYSASNTFLEAFTQYRRSLGLPASVLNICPIDGVGFVAENSFARKNMKAQGLYFLRETELLDFLELSIQLSPVSATASSRSTSEVASNEAVTHFEIPEKLLYKSPWTSMSQMVMGLRSEGDLKNPNTRTNWRRDRRMGFYHNISDSDASRAASSAQKGSSELAKFLVDAVNNPSLLSEARSADFLAQEICRKVFSLMLKEEETIDTSMTLQQIGLDSLMAIELRRWWKLAFGLEISVLEILATGTLKALGMLAADGLKAKFTQVAE</sequence>
<dbReference type="InterPro" id="IPR001227">
    <property type="entry name" value="Ac_transferase_dom_sf"/>
</dbReference>
<dbReference type="InterPro" id="IPR020841">
    <property type="entry name" value="PKS_Beta-ketoAc_synthase_dom"/>
</dbReference>
<dbReference type="SMART" id="SM00822">
    <property type="entry name" value="PKS_KR"/>
    <property type="match status" value="1"/>
</dbReference>
<dbReference type="SMART" id="SM00827">
    <property type="entry name" value="PKS_AT"/>
    <property type="match status" value="1"/>
</dbReference>
<dbReference type="InterPro" id="IPR014031">
    <property type="entry name" value="Ketoacyl_synth_C"/>
</dbReference>
<dbReference type="InterPro" id="IPR042104">
    <property type="entry name" value="PKS_dehydratase_sf"/>
</dbReference>
<dbReference type="InterPro" id="IPR014043">
    <property type="entry name" value="Acyl_transferase_dom"/>
</dbReference>
<evidence type="ECO:0000259" key="12">
    <source>
        <dbReference type="PROSITE" id="PS52019"/>
    </source>
</evidence>
<feature type="domain" description="Carrier" evidence="10">
    <location>
        <begin position="2358"/>
        <end position="2434"/>
    </location>
</feature>
<dbReference type="Pfam" id="PF08240">
    <property type="entry name" value="ADH_N"/>
    <property type="match status" value="1"/>
</dbReference>
<dbReference type="Gene3D" id="3.10.129.110">
    <property type="entry name" value="Polyketide synthase dehydratase"/>
    <property type="match status" value="1"/>
</dbReference>
<dbReference type="InterPro" id="IPR049551">
    <property type="entry name" value="PKS_DH_C"/>
</dbReference>
<dbReference type="PROSITE" id="PS50075">
    <property type="entry name" value="CARRIER"/>
    <property type="match status" value="1"/>
</dbReference>
<evidence type="ECO:0000256" key="8">
    <source>
        <dbReference type="PROSITE-ProRule" id="PRU01363"/>
    </source>
</evidence>
<keyword evidence="5" id="KW-0560">Oxidoreductase</keyword>
<dbReference type="Gene3D" id="3.90.180.10">
    <property type="entry name" value="Medium-chain alcohol dehydrogenases, catalytic domain"/>
    <property type="match status" value="1"/>
</dbReference>
<dbReference type="Pfam" id="PF00550">
    <property type="entry name" value="PP-binding"/>
    <property type="match status" value="1"/>
</dbReference>
<comment type="caution">
    <text evidence="13">The sequence shown here is derived from an EMBL/GenBank/DDBJ whole genome shotgun (WGS) entry which is preliminary data.</text>
</comment>
<evidence type="ECO:0000256" key="1">
    <source>
        <dbReference type="ARBA" id="ARBA00022450"/>
    </source>
</evidence>
<dbReference type="Pfam" id="PF13602">
    <property type="entry name" value="ADH_zinc_N_2"/>
    <property type="match status" value="1"/>
</dbReference>
<keyword evidence="14" id="KW-1185">Reference proteome</keyword>
<dbReference type="Gene3D" id="3.40.47.10">
    <property type="match status" value="1"/>
</dbReference>
<dbReference type="GO" id="GO:1901336">
    <property type="term" value="P:lactone biosynthetic process"/>
    <property type="evidence" value="ECO:0007669"/>
    <property type="project" value="UniProtKB-ARBA"/>
</dbReference>
<reference evidence="13" key="2">
    <citation type="submission" date="2020-11" db="EMBL/GenBank/DDBJ databases">
        <title>Whole genome sequencing of Colletotrichum sp.</title>
        <authorList>
            <person name="Li H."/>
        </authorList>
    </citation>
    <scope>NUCLEOTIDE SEQUENCE</scope>
    <source>
        <strain evidence="13">CkLH20</strain>
    </source>
</reference>
<dbReference type="PROSITE" id="PS52004">
    <property type="entry name" value="KS3_2"/>
    <property type="match status" value="1"/>
</dbReference>
<reference evidence="13" key="1">
    <citation type="submission" date="2020-03" db="EMBL/GenBank/DDBJ databases">
        <authorList>
            <person name="He L."/>
        </authorList>
    </citation>
    <scope>NUCLEOTIDE SEQUENCE</scope>
    <source>
        <strain evidence="13">CkLH20</strain>
    </source>
</reference>
<dbReference type="InterPro" id="IPR036291">
    <property type="entry name" value="NAD(P)-bd_dom_sf"/>
</dbReference>
<dbReference type="Pfam" id="PF21089">
    <property type="entry name" value="PKS_DH_N"/>
    <property type="match status" value="1"/>
</dbReference>
<dbReference type="PROSITE" id="PS52019">
    <property type="entry name" value="PKS_MFAS_DH"/>
    <property type="match status" value="1"/>
</dbReference>
<dbReference type="Pfam" id="PF14765">
    <property type="entry name" value="PS-DH"/>
    <property type="match status" value="1"/>
</dbReference>
<dbReference type="Proteomes" id="UP000781932">
    <property type="component" value="Unassembled WGS sequence"/>
</dbReference>
<feature type="region of interest" description="N-terminal hotdog fold" evidence="8">
    <location>
        <begin position="837"/>
        <end position="965"/>
    </location>
</feature>
<feature type="domain" description="Ketosynthase family 3 (KS3)" evidence="11">
    <location>
        <begin position="72"/>
        <end position="474"/>
    </location>
</feature>
<dbReference type="InterPro" id="IPR013154">
    <property type="entry name" value="ADH-like_N"/>
</dbReference>
<dbReference type="FunFam" id="3.40.50.720:FF:000209">
    <property type="entry name" value="Polyketide synthase Pks12"/>
    <property type="match status" value="1"/>
</dbReference>
<dbReference type="Pfam" id="PF00698">
    <property type="entry name" value="Acyl_transf_1"/>
    <property type="match status" value="1"/>
</dbReference>
<keyword evidence="2" id="KW-0597">Phosphoprotein</keyword>
<dbReference type="InterPro" id="IPR049900">
    <property type="entry name" value="PKS_mFAS_DH"/>
</dbReference>
<dbReference type="GO" id="GO:0031177">
    <property type="term" value="F:phosphopantetheine binding"/>
    <property type="evidence" value="ECO:0007669"/>
    <property type="project" value="InterPro"/>
</dbReference>
<feature type="active site" description="Proton acceptor; for dehydratase activity" evidence="8">
    <location>
        <position position="869"/>
    </location>
</feature>
<dbReference type="Pfam" id="PF02801">
    <property type="entry name" value="Ketoacyl-synt_C"/>
    <property type="match status" value="1"/>
</dbReference>
<dbReference type="SMART" id="SM00829">
    <property type="entry name" value="PKS_ER"/>
    <property type="match status" value="1"/>
</dbReference>
<dbReference type="InterPro" id="IPR018201">
    <property type="entry name" value="Ketoacyl_synth_AS"/>
</dbReference>
<dbReference type="SUPFAM" id="SSF53335">
    <property type="entry name" value="S-adenosyl-L-methionine-dependent methyltransferases"/>
    <property type="match status" value="1"/>
</dbReference>
<evidence type="ECO:0000256" key="6">
    <source>
        <dbReference type="ARBA" id="ARBA00023268"/>
    </source>
</evidence>
<dbReference type="GO" id="GO:0044550">
    <property type="term" value="P:secondary metabolite biosynthetic process"/>
    <property type="evidence" value="ECO:0007669"/>
    <property type="project" value="UniProtKB-ARBA"/>
</dbReference>
<proteinExistence type="predicted"/>
<evidence type="ECO:0000313" key="13">
    <source>
        <dbReference type="EMBL" id="KAF9870424.1"/>
    </source>
</evidence>
<dbReference type="RefSeq" id="XP_038739885.1">
    <property type="nucleotide sequence ID" value="XM_038894805.1"/>
</dbReference>
<evidence type="ECO:0000256" key="2">
    <source>
        <dbReference type="ARBA" id="ARBA00022553"/>
    </source>
</evidence>
<dbReference type="SMART" id="SM00825">
    <property type="entry name" value="PKS_KS"/>
    <property type="match status" value="1"/>
</dbReference>
<dbReference type="InterPro" id="IPR020807">
    <property type="entry name" value="PKS_DH"/>
</dbReference>
<evidence type="ECO:0000259" key="11">
    <source>
        <dbReference type="PROSITE" id="PS52004"/>
    </source>
</evidence>
<dbReference type="EMBL" id="JAATWM020000054">
    <property type="protein sequence ID" value="KAF9870424.1"/>
    <property type="molecule type" value="Genomic_DNA"/>
</dbReference>
<dbReference type="GO" id="GO:0006633">
    <property type="term" value="P:fatty acid biosynthetic process"/>
    <property type="evidence" value="ECO:0007669"/>
    <property type="project" value="InterPro"/>
</dbReference>
<dbReference type="Pfam" id="PF00109">
    <property type="entry name" value="ketoacyl-synt"/>
    <property type="match status" value="1"/>
</dbReference>
<dbReference type="Gene3D" id="1.10.1200.10">
    <property type="entry name" value="ACP-like"/>
    <property type="match status" value="1"/>
</dbReference>
<keyword evidence="1" id="KW-0596">Phosphopantetheine</keyword>
<dbReference type="CDD" id="cd00833">
    <property type="entry name" value="PKS"/>
    <property type="match status" value="1"/>
</dbReference>
<evidence type="ECO:0000256" key="5">
    <source>
        <dbReference type="ARBA" id="ARBA00023002"/>
    </source>
</evidence>
<dbReference type="CDD" id="cd02440">
    <property type="entry name" value="AdoMet_MTases"/>
    <property type="match status" value="1"/>
</dbReference>
<evidence type="ECO:0000313" key="14">
    <source>
        <dbReference type="Proteomes" id="UP000781932"/>
    </source>
</evidence>
<keyword evidence="4" id="KW-0521">NADP</keyword>
<feature type="active site" description="Proton donor; for dehydratase activity" evidence="8">
    <location>
        <position position="1038"/>
    </location>
</feature>
<dbReference type="GeneID" id="62167879"/>
<dbReference type="Pfam" id="PF08659">
    <property type="entry name" value="KR"/>
    <property type="match status" value="1"/>
</dbReference>
<dbReference type="InterPro" id="IPR049552">
    <property type="entry name" value="PKS_DH_N"/>
</dbReference>
<gene>
    <name evidence="13" type="ORF">CkaCkLH20_12091</name>
</gene>
<dbReference type="Gene3D" id="3.40.366.10">
    <property type="entry name" value="Malonyl-Coenzyme A Acyl Carrier Protein, domain 2"/>
    <property type="match status" value="1"/>
</dbReference>
<dbReference type="InterPro" id="IPR016035">
    <property type="entry name" value="Acyl_Trfase/lysoPLipase"/>
</dbReference>
<dbReference type="InterPro" id="IPR029063">
    <property type="entry name" value="SAM-dependent_MTases_sf"/>
</dbReference>
<dbReference type="SMART" id="SM00823">
    <property type="entry name" value="PKS_PP"/>
    <property type="match status" value="1"/>
</dbReference>
<dbReference type="InterPro" id="IPR009081">
    <property type="entry name" value="PP-bd_ACP"/>
</dbReference>
<dbReference type="PROSITE" id="PS00606">
    <property type="entry name" value="KS3_1"/>
    <property type="match status" value="1"/>
</dbReference>
<feature type="compositionally biased region" description="Polar residues" evidence="9">
    <location>
        <begin position="35"/>
        <end position="62"/>
    </location>
</feature>
<feature type="region of interest" description="Disordered" evidence="9">
    <location>
        <begin position="33"/>
        <end position="68"/>
    </location>
</feature>
<organism evidence="13 14">
    <name type="scientific">Colletotrichum karsti</name>
    <dbReference type="NCBI Taxonomy" id="1095194"/>
    <lineage>
        <taxon>Eukaryota</taxon>
        <taxon>Fungi</taxon>
        <taxon>Dikarya</taxon>
        <taxon>Ascomycota</taxon>
        <taxon>Pezizomycotina</taxon>
        <taxon>Sordariomycetes</taxon>
        <taxon>Hypocreomycetidae</taxon>
        <taxon>Glomerellales</taxon>
        <taxon>Glomerellaceae</taxon>
        <taxon>Colletotrichum</taxon>
        <taxon>Colletotrichum boninense species complex</taxon>
    </lineage>
</organism>
<dbReference type="SUPFAM" id="SSF47336">
    <property type="entry name" value="ACP-like"/>
    <property type="match status" value="1"/>
</dbReference>
<dbReference type="SUPFAM" id="SSF52151">
    <property type="entry name" value="FabD/lysophospholipase-like"/>
    <property type="match status" value="1"/>
</dbReference>
<dbReference type="InterPro" id="IPR013968">
    <property type="entry name" value="PKS_KR"/>
</dbReference>
<accession>A0A9P6HU91</accession>
<feature type="region of interest" description="C-terminal hotdog fold" evidence="8">
    <location>
        <begin position="977"/>
        <end position="1117"/>
    </location>
</feature>
<dbReference type="GO" id="GO:0004312">
    <property type="term" value="F:fatty acid synthase activity"/>
    <property type="evidence" value="ECO:0007669"/>
    <property type="project" value="TreeGrafter"/>
</dbReference>
<dbReference type="SUPFAM" id="SSF51735">
    <property type="entry name" value="NAD(P)-binding Rossmann-fold domains"/>
    <property type="match status" value="2"/>
</dbReference>
<dbReference type="InterPro" id="IPR057326">
    <property type="entry name" value="KR_dom"/>
</dbReference>
<keyword evidence="3" id="KW-0808">Transferase</keyword>
<dbReference type="InterPro" id="IPR016036">
    <property type="entry name" value="Malonyl_transacylase_ACP-bd"/>
</dbReference>
<dbReference type="InterPro" id="IPR036736">
    <property type="entry name" value="ACP-like_sf"/>
</dbReference>
<dbReference type="Pfam" id="PF08242">
    <property type="entry name" value="Methyltransf_12"/>
    <property type="match status" value="1"/>
</dbReference>
<dbReference type="InterPro" id="IPR016039">
    <property type="entry name" value="Thiolase-like"/>
</dbReference>
<name>A0A9P6HU91_9PEZI</name>
<dbReference type="PANTHER" id="PTHR43775">
    <property type="entry name" value="FATTY ACID SYNTHASE"/>
    <property type="match status" value="1"/>
</dbReference>
<dbReference type="InterPro" id="IPR011032">
    <property type="entry name" value="GroES-like_sf"/>
</dbReference>
<dbReference type="SUPFAM" id="SSF55048">
    <property type="entry name" value="Probable ACP-binding domain of malonyl-CoA ACP transacylase"/>
    <property type="match status" value="1"/>
</dbReference>
<feature type="domain" description="PKS/mFAS DH" evidence="12">
    <location>
        <begin position="837"/>
        <end position="1117"/>
    </location>
</feature>
<dbReference type="PANTHER" id="PTHR43775:SF37">
    <property type="entry name" value="SI:DKEY-61P9.11"/>
    <property type="match status" value="1"/>
</dbReference>
<dbReference type="GO" id="GO:0016491">
    <property type="term" value="F:oxidoreductase activity"/>
    <property type="evidence" value="ECO:0007669"/>
    <property type="project" value="UniProtKB-KW"/>
</dbReference>
<dbReference type="CDD" id="cd05195">
    <property type="entry name" value="enoyl_red"/>
    <property type="match status" value="1"/>
</dbReference>
<protein>
    <recommendedName>
        <fullName evidence="15">Polyketide synthase</fullName>
    </recommendedName>
</protein>
<evidence type="ECO:0000259" key="10">
    <source>
        <dbReference type="PROSITE" id="PS50075"/>
    </source>
</evidence>
<dbReference type="InterPro" id="IPR020806">
    <property type="entry name" value="PKS_PP-bd"/>
</dbReference>
<dbReference type="Gene3D" id="3.40.50.150">
    <property type="entry name" value="Vaccinia Virus protein VP39"/>
    <property type="match status" value="1"/>
</dbReference>
<keyword evidence="6" id="KW-0511">Multifunctional enzyme</keyword>
<evidence type="ECO:0008006" key="15">
    <source>
        <dbReference type="Google" id="ProtNLM"/>
    </source>
</evidence>